<keyword evidence="5 8" id="KW-0812">Transmembrane</keyword>
<dbReference type="Proteomes" id="UP001144204">
    <property type="component" value="Unassembled WGS sequence"/>
</dbReference>
<dbReference type="EMBL" id="BRPL01000002">
    <property type="protein sequence ID" value="GLB47059.1"/>
    <property type="molecule type" value="Genomic_DNA"/>
</dbReference>
<keyword evidence="6 8" id="KW-1133">Transmembrane helix</keyword>
<feature type="transmembrane region" description="Helical" evidence="8">
    <location>
        <begin position="179"/>
        <end position="197"/>
    </location>
</feature>
<evidence type="ECO:0000256" key="2">
    <source>
        <dbReference type="ARBA" id="ARBA00006117"/>
    </source>
</evidence>
<dbReference type="PANTHER" id="PTHR16119">
    <property type="entry name" value="TRANSMEMBRANE PROTEIN 144"/>
    <property type="match status" value="1"/>
</dbReference>
<dbReference type="AlphaFoldDB" id="A0A9W6B139"/>
<evidence type="ECO:0000256" key="4">
    <source>
        <dbReference type="ARBA" id="ARBA00022597"/>
    </source>
</evidence>
<proteinExistence type="inferred from homology"/>
<feature type="transmembrane region" description="Helical" evidence="8">
    <location>
        <begin position="213"/>
        <end position="232"/>
    </location>
</feature>
<gene>
    <name evidence="9" type="ORF">WR164_10380</name>
</gene>
<keyword evidence="7 8" id="KW-0472">Membrane</keyword>
<dbReference type="Gene3D" id="1.10.3730.20">
    <property type="match status" value="1"/>
</dbReference>
<evidence type="ECO:0000256" key="3">
    <source>
        <dbReference type="ARBA" id="ARBA00022448"/>
    </source>
</evidence>
<protein>
    <submittedName>
        <fullName evidence="9">Sugar uptake protein</fullName>
    </submittedName>
</protein>
<feature type="transmembrane region" description="Helical" evidence="8">
    <location>
        <begin position="31"/>
        <end position="48"/>
    </location>
</feature>
<feature type="transmembrane region" description="Helical" evidence="8">
    <location>
        <begin position="55"/>
        <end position="71"/>
    </location>
</feature>
<evidence type="ECO:0000313" key="10">
    <source>
        <dbReference type="Proteomes" id="UP001144204"/>
    </source>
</evidence>
<dbReference type="InterPro" id="IPR010651">
    <property type="entry name" value="Sugar_transport"/>
</dbReference>
<feature type="transmembrane region" description="Helical" evidence="8">
    <location>
        <begin position="269"/>
        <end position="289"/>
    </location>
</feature>
<reference evidence="9" key="1">
    <citation type="submission" date="2022-07" db="EMBL/GenBank/DDBJ databases">
        <authorList>
            <person name="Kouya T."/>
            <person name="Ishiyama Y."/>
        </authorList>
    </citation>
    <scope>NUCLEOTIDE SEQUENCE</scope>
    <source>
        <strain evidence="9">WR16-4</strain>
    </source>
</reference>
<dbReference type="Pfam" id="PF06800">
    <property type="entry name" value="Sugar_transport"/>
    <property type="match status" value="1"/>
</dbReference>
<organism evidence="9 10">
    <name type="scientific">Philodulcilactobacillus myokoensis</name>
    <dbReference type="NCBI Taxonomy" id="2929573"/>
    <lineage>
        <taxon>Bacteria</taxon>
        <taxon>Bacillati</taxon>
        <taxon>Bacillota</taxon>
        <taxon>Bacilli</taxon>
        <taxon>Lactobacillales</taxon>
        <taxon>Lactobacillaceae</taxon>
        <taxon>Philodulcilactobacillus</taxon>
    </lineage>
</organism>
<accession>A0A9W6B139</accession>
<evidence type="ECO:0000313" key="9">
    <source>
        <dbReference type="EMBL" id="GLB47059.1"/>
    </source>
</evidence>
<keyword evidence="10" id="KW-1185">Reference proteome</keyword>
<reference evidence="9" key="2">
    <citation type="journal article" date="2023" name="PLoS ONE">
        <title>Philodulcilactobacillus myokoensis gen. nov., sp. nov., a fructophilic, acidophilic, and agar-phobic lactic acid bacterium isolated from fermented vegetable extracts.</title>
        <authorList>
            <person name="Kouya T."/>
            <person name="Ishiyama Y."/>
            <person name="Ohashi S."/>
            <person name="Kumakubo R."/>
            <person name="Yamazaki T."/>
            <person name="Otaki T."/>
        </authorList>
    </citation>
    <scope>NUCLEOTIDE SEQUENCE</scope>
    <source>
        <strain evidence="9">WR16-4</strain>
    </source>
</reference>
<dbReference type="CDD" id="cd23111">
    <property type="entry name" value="ribose_uptake_RbsU"/>
    <property type="match status" value="1"/>
</dbReference>
<evidence type="ECO:0000256" key="6">
    <source>
        <dbReference type="ARBA" id="ARBA00022989"/>
    </source>
</evidence>
<evidence type="ECO:0000256" key="7">
    <source>
        <dbReference type="ARBA" id="ARBA00023136"/>
    </source>
</evidence>
<dbReference type="SUPFAM" id="SSF103481">
    <property type="entry name" value="Multidrug resistance efflux transporter EmrE"/>
    <property type="match status" value="1"/>
</dbReference>
<keyword evidence="3" id="KW-0813">Transport</keyword>
<feature type="transmembrane region" description="Helical" evidence="8">
    <location>
        <begin position="115"/>
        <end position="134"/>
    </location>
</feature>
<dbReference type="RefSeq" id="WP_286136518.1">
    <property type="nucleotide sequence ID" value="NZ_BRPL01000002.1"/>
</dbReference>
<evidence type="ECO:0000256" key="8">
    <source>
        <dbReference type="SAM" id="Phobius"/>
    </source>
</evidence>
<dbReference type="InterPro" id="IPR037185">
    <property type="entry name" value="EmrE-like"/>
</dbReference>
<sequence length="290" mass="31231">MNILIGLIPALLWGLMPVAVNKSGGRPINQLIGTTYGAFIIALIVYLIKRPEISASTFWWCLLSGIFWTFGQLTQYTSFTKIGVSTAMPISTGMQLVGNSLIGVLFFGEWNSIEFKIIGFSAIVLIIIGIALTTKTDSDNKINSAALKEGVLLLLFGTFGYAGYSAFPRIANADGWSALFPQILGMLITAVIFSIGLSKQNPVKDSLFSRHSILNMSTGFLFGLAAFVYLISTHLNGVATGFTISQMCVIVSTLSGIFIIGEHKSKRELTFVILGLILVVIGGIMTGNIQ</sequence>
<dbReference type="GO" id="GO:0015144">
    <property type="term" value="F:carbohydrate transmembrane transporter activity"/>
    <property type="evidence" value="ECO:0007669"/>
    <property type="project" value="InterPro"/>
</dbReference>
<evidence type="ECO:0000256" key="5">
    <source>
        <dbReference type="ARBA" id="ARBA00022692"/>
    </source>
</evidence>
<comment type="similarity">
    <text evidence="2">Belongs to the GRP transporter (TC 2.A.7.5) family.</text>
</comment>
<feature type="transmembrane region" description="Helical" evidence="8">
    <location>
        <begin position="146"/>
        <end position="167"/>
    </location>
</feature>
<keyword evidence="4" id="KW-0762">Sugar transport</keyword>
<dbReference type="PANTHER" id="PTHR16119:SF17">
    <property type="entry name" value="TRANSMEMBRANE PROTEIN 144"/>
    <property type="match status" value="1"/>
</dbReference>
<name>A0A9W6B139_9LACO</name>
<comment type="subcellular location">
    <subcellularLocation>
        <location evidence="1">Cell membrane</location>
        <topology evidence="1">Multi-pass membrane protein</topology>
    </subcellularLocation>
</comment>
<evidence type="ECO:0000256" key="1">
    <source>
        <dbReference type="ARBA" id="ARBA00004651"/>
    </source>
</evidence>
<comment type="caution">
    <text evidence="9">The sequence shown here is derived from an EMBL/GenBank/DDBJ whole genome shotgun (WGS) entry which is preliminary data.</text>
</comment>
<feature type="transmembrane region" description="Helical" evidence="8">
    <location>
        <begin position="238"/>
        <end position="260"/>
    </location>
</feature>
<dbReference type="GO" id="GO:0005886">
    <property type="term" value="C:plasma membrane"/>
    <property type="evidence" value="ECO:0007669"/>
    <property type="project" value="UniProtKB-SubCell"/>
</dbReference>